<dbReference type="Pfam" id="PF01715">
    <property type="entry name" value="IPPT"/>
    <property type="match status" value="1"/>
</dbReference>
<dbReference type="GO" id="GO:0006400">
    <property type="term" value="P:tRNA modification"/>
    <property type="evidence" value="ECO:0007669"/>
    <property type="project" value="TreeGrafter"/>
</dbReference>
<dbReference type="GO" id="GO:0052381">
    <property type="term" value="F:tRNA dimethylallyltransferase activity"/>
    <property type="evidence" value="ECO:0007669"/>
    <property type="project" value="TreeGrafter"/>
</dbReference>
<accession>X1T4T1</accession>
<comment type="similarity">
    <text evidence="1">Belongs to the IPP transferase family.</text>
</comment>
<gene>
    <name evidence="5" type="ORF">S12H4_39440</name>
</gene>
<dbReference type="GO" id="GO:0005524">
    <property type="term" value="F:ATP binding"/>
    <property type="evidence" value="ECO:0007669"/>
    <property type="project" value="UniProtKB-KW"/>
</dbReference>
<proteinExistence type="inferred from homology"/>
<dbReference type="InterPro" id="IPR027417">
    <property type="entry name" value="P-loop_NTPase"/>
</dbReference>
<keyword evidence="2" id="KW-0808">Transferase</keyword>
<evidence type="ECO:0000256" key="2">
    <source>
        <dbReference type="ARBA" id="ARBA00022679"/>
    </source>
</evidence>
<dbReference type="PANTHER" id="PTHR11088:SF60">
    <property type="entry name" value="TRNA DIMETHYLALLYLTRANSFERASE"/>
    <property type="match status" value="1"/>
</dbReference>
<reference evidence="5" key="1">
    <citation type="journal article" date="2014" name="Front. Microbiol.">
        <title>High frequency of phylogenetically diverse reductive dehalogenase-homologous genes in deep subseafloor sedimentary metagenomes.</title>
        <authorList>
            <person name="Kawai M."/>
            <person name="Futagami T."/>
            <person name="Toyoda A."/>
            <person name="Takaki Y."/>
            <person name="Nishi S."/>
            <person name="Hori S."/>
            <person name="Arai W."/>
            <person name="Tsubouchi T."/>
            <person name="Morono Y."/>
            <person name="Uchiyama I."/>
            <person name="Ito T."/>
            <person name="Fujiyama A."/>
            <person name="Inagaki F."/>
            <person name="Takami H."/>
        </authorList>
    </citation>
    <scope>NUCLEOTIDE SEQUENCE</scope>
    <source>
        <strain evidence="5">Expedition CK06-06</strain>
    </source>
</reference>
<evidence type="ECO:0000256" key="4">
    <source>
        <dbReference type="ARBA" id="ARBA00022840"/>
    </source>
</evidence>
<dbReference type="PANTHER" id="PTHR11088">
    <property type="entry name" value="TRNA DIMETHYLALLYLTRANSFERASE"/>
    <property type="match status" value="1"/>
</dbReference>
<keyword evidence="3" id="KW-0547">Nucleotide-binding</keyword>
<keyword evidence="4" id="KW-0067">ATP-binding</keyword>
<name>X1T4T1_9ZZZZ</name>
<dbReference type="EMBL" id="BARW01023840">
    <property type="protein sequence ID" value="GAJ00249.1"/>
    <property type="molecule type" value="Genomic_DNA"/>
</dbReference>
<comment type="caution">
    <text evidence="5">The sequence shown here is derived from an EMBL/GenBank/DDBJ whole genome shotgun (WGS) entry which is preliminary data.</text>
</comment>
<protein>
    <recommendedName>
        <fullName evidence="6">tRNA dimethylallyltransferase</fullName>
    </recommendedName>
</protein>
<feature type="non-terminal residue" evidence="5">
    <location>
        <position position="124"/>
    </location>
</feature>
<evidence type="ECO:0008006" key="6">
    <source>
        <dbReference type="Google" id="ProtNLM"/>
    </source>
</evidence>
<dbReference type="SUPFAM" id="SSF52540">
    <property type="entry name" value="P-loop containing nucleoside triphosphate hydrolases"/>
    <property type="match status" value="1"/>
</dbReference>
<evidence type="ECO:0000256" key="1">
    <source>
        <dbReference type="ARBA" id="ARBA00005842"/>
    </source>
</evidence>
<evidence type="ECO:0000256" key="3">
    <source>
        <dbReference type="ARBA" id="ARBA00022741"/>
    </source>
</evidence>
<organism evidence="5">
    <name type="scientific">marine sediment metagenome</name>
    <dbReference type="NCBI Taxonomy" id="412755"/>
    <lineage>
        <taxon>unclassified sequences</taxon>
        <taxon>metagenomes</taxon>
        <taxon>ecological metagenomes</taxon>
    </lineage>
</organism>
<dbReference type="InterPro" id="IPR039657">
    <property type="entry name" value="Dimethylallyltransferase"/>
</dbReference>
<evidence type="ECO:0000313" key="5">
    <source>
        <dbReference type="EMBL" id="GAJ00249.1"/>
    </source>
</evidence>
<dbReference type="AlphaFoldDB" id="X1T4T1"/>
<dbReference type="Gene3D" id="3.40.50.300">
    <property type="entry name" value="P-loop containing nucleotide triphosphate hydrolases"/>
    <property type="match status" value="1"/>
</dbReference>
<sequence>MNHLVAIVGPTGTGKSQLAFRLAQTFEGEIVNADSRQVYCGMDIGTAKPSPQELSLVPHHLINIVNPDEDFSLAQYQELAYQAIDDIQRRSKLPLLVGGSGLYVWSVLEGWGISKIPPDPEFRR</sequence>